<dbReference type="GO" id="GO:0046872">
    <property type="term" value="F:metal ion binding"/>
    <property type="evidence" value="ECO:0007669"/>
    <property type="project" value="UniProtKB-KW"/>
</dbReference>
<dbReference type="OrthoDB" id="9803707at2"/>
<sequence length="581" mass="63330">MPEAAPTPVSANEVLKQNDPLLAGTIAATLADSAADRFSDDDTQFLKFHGCYQQDDRDVRKTGKKYLMMVRGRIPGGVMTPAQWIAFDDLATRHGNNTLRITTRQSIQFHGVLKSGLGALIKGINASLLSTLAACGDVSRNVTASPTPATSKVREQAYADAVRVALALAPKTKAYHSIWIDHVQLNLDEPANKDFVDPLYGPTYLPRKFKVSFVVPPVNDMDIYTNDLGFIAIIENDRLLGYNVAVGGGMGRSHGNEQTFPRLADVIGFVQPEHVIDVAKAVLTIHRDFGDRVNRKHARLKYVIEERGTAWTFAEVNRRAGGVLSAVRRYEFTTTGDVYGWNRAVDGSWFLTLFVETGRVKDADGRRQKTALREIAQKLPHIEFRLSANQNIILANIPDADRATIDAILAAHGVKTTDQASPLHAVAMACPALPTCGLALAESERMLPGLIDRIEKLGAEIGIAGEEIIIRSTGCPNGCARPYMAEIAFVGKAPGRYQLWLGGDAAGTRLNRLYRDTVKDPEIETELRPLLTRWKNERVAGERFGDFAARVLWPEIAAAKAALASASAPAAPKPQPALVAV</sequence>
<evidence type="ECO:0000256" key="13">
    <source>
        <dbReference type="ARBA" id="ARBA00023192"/>
    </source>
</evidence>
<comment type="cofactor">
    <cofactor evidence="1">
        <name>siroheme</name>
        <dbReference type="ChEBI" id="CHEBI:60052"/>
    </cofactor>
</comment>
<dbReference type="SUPFAM" id="SSF55124">
    <property type="entry name" value="Nitrite/Sulfite reductase N-terminal domain-like"/>
    <property type="match status" value="2"/>
</dbReference>
<dbReference type="GO" id="GO:0020037">
    <property type="term" value="F:heme binding"/>
    <property type="evidence" value="ECO:0007669"/>
    <property type="project" value="InterPro"/>
</dbReference>
<keyword evidence="20" id="KW-1185">Reference proteome</keyword>
<evidence type="ECO:0000256" key="9">
    <source>
        <dbReference type="ARBA" id="ARBA00022857"/>
    </source>
</evidence>
<dbReference type="SUPFAM" id="SSF56014">
    <property type="entry name" value="Nitrite and sulphite reductase 4Fe-4S domain-like"/>
    <property type="match status" value="2"/>
</dbReference>
<evidence type="ECO:0000256" key="16">
    <source>
        <dbReference type="ARBA" id="ARBA00062253"/>
    </source>
</evidence>
<comment type="catalytic activity">
    <reaction evidence="14">
        <text>hydrogen sulfide + 3 NADP(+) + 3 H2O = sulfite + 3 NADPH + 4 H(+)</text>
        <dbReference type="Rhea" id="RHEA:13801"/>
        <dbReference type="ChEBI" id="CHEBI:15377"/>
        <dbReference type="ChEBI" id="CHEBI:15378"/>
        <dbReference type="ChEBI" id="CHEBI:17359"/>
        <dbReference type="ChEBI" id="CHEBI:29919"/>
        <dbReference type="ChEBI" id="CHEBI:57783"/>
        <dbReference type="ChEBI" id="CHEBI:58349"/>
        <dbReference type="EC" id="1.8.1.2"/>
    </reaction>
</comment>
<evidence type="ECO:0000256" key="5">
    <source>
        <dbReference type="ARBA" id="ARBA00012604"/>
    </source>
</evidence>
<organism evidence="19 20">
    <name type="scientific">Opitutus terrae (strain DSM 11246 / JCM 15787 / PB90-1)</name>
    <dbReference type="NCBI Taxonomy" id="452637"/>
    <lineage>
        <taxon>Bacteria</taxon>
        <taxon>Pseudomonadati</taxon>
        <taxon>Verrucomicrobiota</taxon>
        <taxon>Opitutia</taxon>
        <taxon>Opitutales</taxon>
        <taxon>Opitutaceae</taxon>
        <taxon>Opitutus</taxon>
    </lineage>
</organism>
<evidence type="ECO:0000256" key="2">
    <source>
        <dbReference type="ARBA" id="ARBA00001966"/>
    </source>
</evidence>
<dbReference type="EC" id="1.8.1.2" evidence="5"/>
<evidence type="ECO:0000313" key="19">
    <source>
        <dbReference type="EMBL" id="ACB75714.1"/>
    </source>
</evidence>
<dbReference type="eggNOG" id="COG0155">
    <property type="taxonomic scope" value="Bacteria"/>
</dbReference>
<dbReference type="AlphaFoldDB" id="B1ZSB5"/>
<dbReference type="InterPro" id="IPR005117">
    <property type="entry name" value="NiRdtase/SiRdtase_haem-b_fer"/>
</dbReference>
<comment type="cofactor">
    <cofactor evidence="2">
        <name>[4Fe-4S] cluster</name>
        <dbReference type="ChEBI" id="CHEBI:49883"/>
    </cofactor>
</comment>
<protein>
    <recommendedName>
        <fullName evidence="5">assimilatory sulfite reductase (NADPH)</fullName>
        <ecNumber evidence="5">1.8.1.2</ecNumber>
    </recommendedName>
</protein>
<evidence type="ECO:0000256" key="6">
    <source>
        <dbReference type="ARBA" id="ARBA00022485"/>
    </source>
</evidence>
<dbReference type="STRING" id="452637.Oter_2432"/>
<comment type="pathway">
    <text evidence="3">Sulfur metabolism; hydrogen sulfide biosynthesis; hydrogen sulfide from sulfite (NADPH route): step 1/1.</text>
</comment>
<evidence type="ECO:0000256" key="14">
    <source>
        <dbReference type="ARBA" id="ARBA00052219"/>
    </source>
</evidence>
<dbReference type="InterPro" id="IPR006067">
    <property type="entry name" value="NO2/SO3_Rdtase_4Fe4S_dom"/>
</dbReference>
<feature type="domain" description="Nitrite/sulphite reductase 4Fe-4S" evidence="17">
    <location>
        <begin position="165"/>
        <end position="321"/>
    </location>
</feature>
<evidence type="ECO:0000256" key="12">
    <source>
        <dbReference type="ARBA" id="ARBA00023014"/>
    </source>
</evidence>
<dbReference type="GO" id="GO:0009337">
    <property type="term" value="C:sulfite reductase complex (NADPH)"/>
    <property type="evidence" value="ECO:0007669"/>
    <property type="project" value="TreeGrafter"/>
</dbReference>
<evidence type="ECO:0000256" key="15">
    <source>
        <dbReference type="ARBA" id="ARBA00057160"/>
    </source>
</evidence>
<comment type="function">
    <text evidence="15">Component of the sulfite reductase complex that catalyzes the 6-electron reduction of sulfite to sulfide. This is one of several activities required for the biosynthesis of L-cysteine from sulfate.</text>
</comment>
<dbReference type="PANTHER" id="PTHR11493:SF47">
    <property type="entry name" value="SULFITE REDUCTASE [NADPH] SUBUNIT BETA"/>
    <property type="match status" value="1"/>
</dbReference>
<feature type="domain" description="Nitrite/Sulfite reductase ferredoxin-like" evidence="18">
    <location>
        <begin position="346"/>
        <end position="411"/>
    </location>
</feature>
<dbReference type="PANTHER" id="PTHR11493">
    <property type="entry name" value="SULFITE REDUCTASE [NADPH] SUBUNIT BETA-RELATED"/>
    <property type="match status" value="1"/>
</dbReference>
<keyword evidence="8" id="KW-0479">Metal-binding</keyword>
<dbReference type="GO" id="GO:0000103">
    <property type="term" value="P:sulfate assimilation"/>
    <property type="evidence" value="ECO:0007669"/>
    <property type="project" value="TreeGrafter"/>
</dbReference>
<dbReference type="KEGG" id="ote:Oter_2432"/>
<dbReference type="InterPro" id="IPR045169">
    <property type="entry name" value="NO2/SO3_Rdtase_4Fe4S_prot"/>
</dbReference>
<keyword evidence="11" id="KW-0408">Iron</keyword>
<dbReference type="RefSeq" id="WP_012375249.1">
    <property type="nucleotide sequence ID" value="NC_010571.1"/>
</dbReference>
<dbReference type="GO" id="GO:0004783">
    <property type="term" value="F:sulfite reductase (NADPH) activity"/>
    <property type="evidence" value="ECO:0007669"/>
    <property type="project" value="UniProtKB-EC"/>
</dbReference>
<dbReference type="PRINTS" id="PR00397">
    <property type="entry name" value="SIROHAEM"/>
</dbReference>
<feature type="domain" description="Nitrite/Sulfite reductase ferredoxin-like" evidence="18">
    <location>
        <begin position="64"/>
        <end position="126"/>
    </location>
</feature>
<evidence type="ECO:0000256" key="3">
    <source>
        <dbReference type="ARBA" id="ARBA00004774"/>
    </source>
</evidence>
<evidence type="ECO:0000256" key="10">
    <source>
        <dbReference type="ARBA" id="ARBA00023002"/>
    </source>
</evidence>
<dbReference type="GO" id="GO:0050311">
    <property type="term" value="F:sulfite reductase (ferredoxin) activity"/>
    <property type="evidence" value="ECO:0007669"/>
    <property type="project" value="TreeGrafter"/>
</dbReference>
<dbReference type="GO" id="GO:0019344">
    <property type="term" value="P:cysteine biosynthetic process"/>
    <property type="evidence" value="ECO:0007669"/>
    <property type="project" value="UniProtKB-KW"/>
</dbReference>
<dbReference type="GO" id="GO:0051539">
    <property type="term" value="F:4 iron, 4 sulfur cluster binding"/>
    <property type="evidence" value="ECO:0007669"/>
    <property type="project" value="UniProtKB-KW"/>
</dbReference>
<evidence type="ECO:0000256" key="4">
    <source>
        <dbReference type="ARBA" id="ARBA00010429"/>
    </source>
</evidence>
<dbReference type="Pfam" id="PF03460">
    <property type="entry name" value="NIR_SIR_ferr"/>
    <property type="match status" value="2"/>
</dbReference>
<keyword evidence="12" id="KW-0411">Iron-sulfur</keyword>
<dbReference type="InterPro" id="IPR036136">
    <property type="entry name" value="Nit/Sulf_reduc_fer-like_dom_sf"/>
</dbReference>
<dbReference type="EMBL" id="CP001032">
    <property type="protein sequence ID" value="ACB75714.1"/>
    <property type="molecule type" value="Genomic_DNA"/>
</dbReference>
<proteinExistence type="inferred from homology"/>
<dbReference type="Gene3D" id="3.90.480.10">
    <property type="entry name" value="Sulfite Reductase Hemoprotein,Domain 2"/>
    <property type="match status" value="1"/>
</dbReference>
<comment type="subunit">
    <text evidence="16">Alpha(8)-beta(8). The alpha component is a flavoprotein, the beta component is a hemoprotein.</text>
</comment>
<dbReference type="Proteomes" id="UP000007013">
    <property type="component" value="Chromosome"/>
</dbReference>
<evidence type="ECO:0000256" key="1">
    <source>
        <dbReference type="ARBA" id="ARBA00001929"/>
    </source>
</evidence>
<evidence type="ECO:0000256" key="7">
    <source>
        <dbReference type="ARBA" id="ARBA00022617"/>
    </source>
</evidence>
<reference evidence="19 20" key="1">
    <citation type="journal article" date="2011" name="J. Bacteriol.">
        <title>Genome sequence of the verrucomicrobium Opitutus terrae PB90-1, an abundant inhabitant of rice paddy soil ecosystems.</title>
        <authorList>
            <person name="van Passel M.W."/>
            <person name="Kant R."/>
            <person name="Palva A."/>
            <person name="Copeland A."/>
            <person name="Lucas S."/>
            <person name="Lapidus A."/>
            <person name="Glavina del Rio T."/>
            <person name="Pitluck S."/>
            <person name="Goltsman E."/>
            <person name="Clum A."/>
            <person name="Sun H."/>
            <person name="Schmutz J."/>
            <person name="Larimer F.W."/>
            <person name="Land M.L."/>
            <person name="Hauser L."/>
            <person name="Kyrpides N."/>
            <person name="Mikhailova N."/>
            <person name="Richardson P.P."/>
            <person name="Janssen P.H."/>
            <person name="de Vos W.M."/>
            <person name="Smidt H."/>
        </authorList>
    </citation>
    <scope>NUCLEOTIDE SEQUENCE [LARGE SCALE GENOMIC DNA]</scope>
    <source>
        <strain evidence="20">DSM 11246 / JCM 15787 / PB90-1</strain>
    </source>
</reference>
<keyword evidence="7" id="KW-0349">Heme</keyword>
<evidence type="ECO:0000313" key="20">
    <source>
        <dbReference type="Proteomes" id="UP000007013"/>
    </source>
</evidence>
<dbReference type="NCBIfam" id="NF010029">
    <property type="entry name" value="PRK13504.1"/>
    <property type="match status" value="1"/>
</dbReference>
<comment type="similarity">
    <text evidence="4">Belongs to the nitrite and sulfite reductase 4Fe-4S domain family.</text>
</comment>
<keyword evidence="13" id="KW-0198">Cysteine biosynthesis</keyword>
<name>B1ZSB5_OPITP</name>
<dbReference type="Gene3D" id="3.30.413.10">
    <property type="entry name" value="Sulfite Reductase Hemoprotein, domain 1"/>
    <property type="match status" value="2"/>
</dbReference>
<dbReference type="Pfam" id="PF01077">
    <property type="entry name" value="NIR_SIR"/>
    <property type="match status" value="1"/>
</dbReference>
<dbReference type="InterPro" id="IPR006066">
    <property type="entry name" value="NO2/SO3_Rdtase_FeS/sirohaem_BS"/>
</dbReference>
<gene>
    <name evidence="19" type="ordered locus">Oter_2432</name>
</gene>
<dbReference type="Gene3D" id="3.90.480.20">
    <property type="match status" value="1"/>
</dbReference>
<keyword evidence="6" id="KW-0004">4Fe-4S</keyword>
<keyword evidence="9" id="KW-0521">NADP</keyword>
<evidence type="ECO:0000259" key="17">
    <source>
        <dbReference type="Pfam" id="PF01077"/>
    </source>
</evidence>
<dbReference type="FunFam" id="3.30.413.10:FF:000003">
    <property type="entry name" value="Sulfite reductase [NADPH] hemoprotein beta-component"/>
    <property type="match status" value="1"/>
</dbReference>
<dbReference type="HOGENOM" id="CLU_001975_3_2_0"/>
<evidence type="ECO:0000256" key="11">
    <source>
        <dbReference type="ARBA" id="ARBA00023004"/>
    </source>
</evidence>
<evidence type="ECO:0000259" key="18">
    <source>
        <dbReference type="Pfam" id="PF03460"/>
    </source>
</evidence>
<accession>B1ZSB5</accession>
<dbReference type="PROSITE" id="PS00365">
    <property type="entry name" value="NIR_SIR"/>
    <property type="match status" value="1"/>
</dbReference>
<dbReference type="InterPro" id="IPR045854">
    <property type="entry name" value="NO2/SO3_Rdtase_4Fe4S_sf"/>
</dbReference>
<keyword evidence="10" id="KW-0560">Oxidoreductase</keyword>
<keyword evidence="13" id="KW-0028">Amino-acid biosynthesis</keyword>
<evidence type="ECO:0000256" key="8">
    <source>
        <dbReference type="ARBA" id="ARBA00022723"/>
    </source>
</evidence>